<protein>
    <submittedName>
        <fullName evidence="4">F-box/FBD/LRR-repeat protein At5g44950</fullName>
    </submittedName>
</protein>
<evidence type="ECO:0000313" key="3">
    <source>
        <dbReference type="Proteomes" id="UP001652660"/>
    </source>
</evidence>
<dbReference type="InterPro" id="IPR055357">
    <property type="entry name" value="LRR_At1g61320_AtMIF1"/>
</dbReference>
<name>A0ABM4X7S9_COFAR</name>
<dbReference type="InterPro" id="IPR032675">
    <property type="entry name" value="LRR_dom_sf"/>
</dbReference>
<dbReference type="PANTHER" id="PTHR34145">
    <property type="entry name" value="OS02G0105600 PROTEIN"/>
    <property type="match status" value="1"/>
</dbReference>
<sequence>MEDTGVVGDDSTSKLPEPIRHHIVSFLQPKEAARTSVLSKAWSSSWRTRPNLHFDYDEVSPMLRHANTQDLKKRRTDFINCINTALQRYHENEYGIDSLKLEINAFKFPSLAPDHVNAWLQIAAETGVKSLNICINDYYYCYPILPKAIFEATSLVELCLSGQSELEPEVIKMIRCHSLRKLCLVDVRLDEMMLEKILSSCPLIEVLEISLCVGLANVKLSKLQELKECRIVLRNIGCVEIEAPGLKDFYCWNSIVRSYLRPLPPIRMYTCNNLKRLSLNDIGIKDEFFLGIAGNFPHLEELAIQDCYHLQTIKISSHSIKIINLGFAVDRGFKEACIDVPSIVRFEYKGNFIPLFCFTAPSGPWVSDIELSWHDRNILETSFFSKLKELLKELNRSEISLKLIFPPSFEGFIEAETRNSAIHPLPQVQELSISFNATDSLNVAHSILDGIFWTCRPKTMVQYCYHDLHFNVNCTNRAKVLFQMLMFRKNQKHSSWQKPKFWQKDLKDVKLEMFQKGKKVQQPQLSDWETFLKVIETEKRSYYLVFELEWQPFGMNRKRKRTRSLELGNNKIV</sequence>
<dbReference type="InterPro" id="IPR036047">
    <property type="entry name" value="F-box-like_dom_sf"/>
</dbReference>
<gene>
    <name evidence="4" type="primary">LOC140038613</name>
</gene>
<dbReference type="PANTHER" id="PTHR34145:SF28">
    <property type="entry name" value="F-BOX DOMAIN-CONTAINING PROTEIN"/>
    <property type="match status" value="1"/>
</dbReference>
<keyword evidence="3" id="KW-1185">Reference proteome</keyword>
<organism evidence="3 4">
    <name type="scientific">Coffea arabica</name>
    <name type="common">Arabian coffee</name>
    <dbReference type="NCBI Taxonomy" id="13443"/>
    <lineage>
        <taxon>Eukaryota</taxon>
        <taxon>Viridiplantae</taxon>
        <taxon>Streptophyta</taxon>
        <taxon>Embryophyta</taxon>
        <taxon>Tracheophyta</taxon>
        <taxon>Spermatophyta</taxon>
        <taxon>Magnoliopsida</taxon>
        <taxon>eudicotyledons</taxon>
        <taxon>Gunneridae</taxon>
        <taxon>Pentapetalae</taxon>
        <taxon>asterids</taxon>
        <taxon>lamiids</taxon>
        <taxon>Gentianales</taxon>
        <taxon>Rubiaceae</taxon>
        <taxon>Ixoroideae</taxon>
        <taxon>Gardenieae complex</taxon>
        <taxon>Bertiereae - Coffeeae clade</taxon>
        <taxon>Coffeeae</taxon>
        <taxon>Coffea</taxon>
    </lineage>
</organism>
<dbReference type="InterPro" id="IPR001810">
    <property type="entry name" value="F-box_dom"/>
</dbReference>
<evidence type="ECO:0000313" key="4">
    <source>
        <dbReference type="RefSeq" id="XP_071940092.1"/>
    </source>
</evidence>
<dbReference type="RefSeq" id="XP_071940092.1">
    <property type="nucleotide sequence ID" value="XM_072083991.1"/>
</dbReference>
<dbReference type="Gene3D" id="3.80.10.10">
    <property type="entry name" value="Ribonuclease Inhibitor"/>
    <property type="match status" value="1"/>
</dbReference>
<evidence type="ECO:0000259" key="2">
    <source>
        <dbReference type="Pfam" id="PF23622"/>
    </source>
</evidence>
<reference evidence="4" key="1">
    <citation type="submission" date="2025-08" db="UniProtKB">
        <authorList>
            <consortium name="RefSeq"/>
        </authorList>
    </citation>
    <scope>IDENTIFICATION</scope>
    <source>
        <tissue evidence="4">Leaves</tissue>
    </source>
</reference>
<dbReference type="SUPFAM" id="SSF81383">
    <property type="entry name" value="F-box domain"/>
    <property type="match status" value="1"/>
</dbReference>
<dbReference type="Pfam" id="PF00646">
    <property type="entry name" value="F-box"/>
    <property type="match status" value="1"/>
</dbReference>
<evidence type="ECO:0000259" key="1">
    <source>
        <dbReference type="Pfam" id="PF00646"/>
    </source>
</evidence>
<feature type="domain" description="F-box" evidence="1">
    <location>
        <begin position="13"/>
        <end position="52"/>
    </location>
</feature>
<dbReference type="InterPro" id="IPR053772">
    <property type="entry name" value="At1g61320/At1g61330-like"/>
</dbReference>
<dbReference type="SUPFAM" id="SSF52047">
    <property type="entry name" value="RNI-like"/>
    <property type="match status" value="1"/>
</dbReference>
<dbReference type="Proteomes" id="UP001652660">
    <property type="component" value="Chromosome 3e"/>
</dbReference>
<dbReference type="GeneID" id="140038613"/>
<dbReference type="Pfam" id="PF23622">
    <property type="entry name" value="LRR_At1g61320_AtMIF1"/>
    <property type="match status" value="1"/>
</dbReference>
<accession>A0ABM4X7S9</accession>
<proteinExistence type="predicted"/>
<feature type="domain" description="At1g61320/AtMIF1 LRR" evidence="2">
    <location>
        <begin position="94"/>
        <end position="253"/>
    </location>
</feature>